<sequence>MSIPGRFMIIVDGKPVANPRDNGESMIQAQPGDPAAIFELRDGRLFSGEWALGRLNFEDRSLMPKRVLWRKREDVEDLQPVQVQDFDGPPALNFSGAGLAFIEDKLFAPIIQGLYNSPGTSITVKHCVLSVMASISAQPTATAALYPSIETQSSASATLGPSRASQSAPSSVAPATIPGADFQVSSWLQEHMRLWKIPPTPVRAHTWVLEAFDHFNSKRALPEHFHGFVPSFIEHGKYAIETFYNCCDDESQRDHDEFCSIVLTPGDGGTLRGYLTLGRMKYTALMLFDKCPTDASTGKVPFRWRGKRASNKLKMWRGDKNYGWAKFLGDGKIEVSFDKLKLELVAQKGRGLGEKSKHNAASFWDDWHELDEESLDLLDTDRWLSPEWW</sequence>
<dbReference type="EMBL" id="JAAOAN010000378">
    <property type="protein sequence ID" value="KAF5708754.1"/>
    <property type="molecule type" value="Genomic_DNA"/>
</dbReference>
<gene>
    <name evidence="1" type="ORF">FMUND_10429</name>
</gene>
<proteinExistence type="predicted"/>
<dbReference type="Proteomes" id="UP000544331">
    <property type="component" value="Unassembled WGS sequence"/>
</dbReference>
<evidence type="ECO:0000313" key="1">
    <source>
        <dbReference type="EMBL" id="KAF5708754.1"/>
    </source>
</evidence>
<accession>A0A8H5YAU9</accession>
<keyword evidence="2" id="KW-1185">Reference proteome</keyword>
<evidence type="ECO:0000313" key="2">
    <source>
        <dbReference type="Proteomes" id="UP000544331"/>
    </source>
</evidence>
<reference evidence="1 2" key="1">
    <citation type="submission" date="2020-05" db="EMBL/GenBank/DDBJ databases">
        <title>Identification and distribution of gene clusters putatively required for synthesis of sphingolipid metabolism inhibitors in phylogenetically diverse species of the filamentous fungus Fusarium.</title>
        <authorList>
            <person name="Kim H.-S."/>
            <person name="Busman M."/>
            <person name="Brown D.W."/>
            <person name="Divon H."/>
            <person name="Uhlig S."/>
            <person name="Proctor R.H."/>
        </authorList>
    </citation>
    <scope>NUCLEOTIDE SEQUENCE [LARGE SCALE GENOMIC DNA]</scope>
    <source>
        <strain evidence="1 2">NRRL 66235</strain>
    </source>
</reference>
<name>A0A8H5YAU9_9HYPO</name>
<comment type="caution">
    <text evidence="1">The sequence shown here is derived from an EMBL/GenBank/DDBJ whole genome shotgun (WGS) entry which is preliminary data.</text>
</comment>
<dbReference type="OrthoDB" id="4121058at2759"/>
<organism evidence="1 2">
    <name type="scientific">Fusarium mundagurra</name>
    <dbReference type="NCBI Taxonomy" id="1567541"/>
    <lineage>
        <taxon>Eukaryota</taxon>
        <taxon>Fungi</taxon>
        <taxon>Dikarya</taxon>
        <taxon>Ascomycota</taxon>
        <taxon>Pezizomycotina</taxon>
        <taxon>Sordariomycetes</taxon>
        <taxon>Hypocreomycetidae</taxon>
        <taxon>Hypocreales</taxon>
        <taxon>Nectriaceae</taxon>
        <taxon>Fusarium</taxon>
        <taxon>Fusarium fujikuroi species complex</taxon>
    </lineage>
</organism>
<protein>
    <submittedName>
        <fullName evidence="1">Uncharacterized protein</fullName>
    </submittedName>
</protein>
<dbReference type="AlphaFoldDB" id="A0A8H5YAU9"/>